<feature type="non-terminal residue" evidence="4">
    <location>
        <position position="416"/>
    </location>
</feature>
<feature type="binding site" evidence="1">
    <location>
        <position position="377"/>
    </location>
    <ligand>
        <name>ATP</name>
        <dbReference type="ChEBI" id="CHEBI:30616"/>
    </ligand>
</feature>
<feature type="compositionally biased region" description="Basic and acidic residues" evidence="2">
    <location>
        <begin position="123"/>
        <end position="145"/>
    </location>
</feature>
<dbReference type="PROSITE" id="PS00107">
    <property type="entry name" value="PROTEIN_KINASE_ATP"/>
    <property type="match status" value="1"/>
</dbReference>
<dbReference type="VEuPathDB" id="ToxoDB:CSUI_010915"/>
<sequence>MNKPSCFSRSKAFSWPFISLHLLLLLLSLHSVDSLRLYPHGAPRRGRREKEEKRQGAQDGVVIVEEEPETSHKLARAFFQGDFKDNATAQGIYSLLQSSQLSQRKEDEYKDEQESVTFFPGESSDRQGFRKGLSQEDLYRGDDRPTGNGLHSTTYNQISAHGVHTPEVLYGEVAAKDNGWGREEEKTTEAKPVRSPHEQSFIVSPHGHTPSSTSRRREQAVSSFPTMNPPPLEKGKSLLSRDGSSSALEESSLDGDYPGLSLTEEEASAGSGDVEGKKGKSLSSPQPDSLAFLGGTSFSEQNPPRLPLEISEKATPQLSSREEQVQRAAALPLCEISSSVLGNLLGSGTYGGVYPLVKTSPCSSITRDFVAKKFAVKIFRLRKEGMMELFDDLEEGSVPSLTNLKDSVITAIKGEL</sequence>
<dbReference type="Proteomes" id="UP000221165">
    <property type="component" value="Unassembled WGS sequence"/>
</dbReference>
<feature type="compositionally biased region" description="Basic and acidic residues" evidence="2">
    <location>
        <begin position="179"/>
        <end position="197"/>
    </location>
</feature>
<evidence type="ECO:0000256" key="2">
    <source>
        <dbReference type="SAM" id="MobiDB-lite"/>
    </source>
</evidence>
<dbReference type="GO" id="GO:0005524">
    <property type="term" value="F:ATP binding"/>
    <property type="evidence" value="ECO:0007669"/>
    <property type="project" value="UniProtKB-UniRule"/>
</dbReference>
<keyword evidence="3" id="KW-0732">Signal</keyword>
<dbReference type="AlphaFoldDB" id="A0A2C6KFX0"/>
<feature type="chain" id="PRO_5013310718" evidence="3">
    <location>
        <begin position="35"/>
        <end position="416"/>
    </location>
</feature>
<feature type="signal peptide" evidence="3">
    <location>
        <begin position="1"/>
        <end position="34"/>
    </location>
</feature>
<keyword evidence="1" id="KW-0067">ATP-binding</keyword>
<evidence type="ECO:0000256" key="3">
    <source>
        <dbReference type="SAM" id="SignalP"/>
    </source>
</evidence>
<organism evidence="4 5">
    <name type="scientific">Cystoisospora suis</name>
    <dbReference type="NCBI Taxonomy" id="483139"/>
    <lineage>
        <taxon>Eukaryota</taxon>
        <taxon>Sar</taxon>
        <taxon>Alveolata</taxon>
        <taxon>Apicomplexa</taxon>
        <taxon>Conoidasida</taxon>
        <taxon>Coccidia</taxon>
        <taxon>Eucoccidiorida</taxon>
        <taxon>Eimeriorina</taxon>
        <taxon>Sarcocystidae</taxon>
        <taxon>Cystoisospora</taxon>
    </lineage>
</organism>
<gene>
    <name evidence="4" type="ORF">CSUI_010915</name>
</gene>
<proteinExistence type="predicted"/>
<feature type="region of interest" description="Disordered" evidence="2">
    <location>
        <begin position="38"/>
        <end position="59"/>
    </location>
</feature>
<keyword evidence="4" id="KW-0808">Transferase</keyword>
<dbReference type="InterPro" id="IPR017441">
    <property type="entry name" value="Protein_kinase_ATP_BS"/>
</dbReference>
<dbReference type="RefSeq" id="XP_067917007.1">
    <property type="nucleotide sequence ID" value="XM_068071016.1"/>
</dbReference>
<accession>A0A2C6KFX0</accession>
<protein>
    <submittedName>
        <fullName evidence="4">Protein kinase domain protein</fullName>
    </submittedName>
</protein>
<dbReference type="EMBL" id="MIGC01008846">
    <property type="protein sequence ID" value="PHJ15273.1"/>
    <property type="molecule type" value="Genomic_DNA"/>
</dbReference>
<dbReference type="GO" id="GO:0016301">
    <property type="term" value="F:kinase activity"/>
    <property type="evidence" value="ECO:0007669"/>
    <property type="project" value="UniProtKB-KW"/>
</dbReference>
<comment type="caution">
    <text evidence="4">The sequence shown here is derived from an EMBL/GenBank/DDBJ whole genome shotgun (WGS) entry which is preliminary data.</text>
</comment>
<keyword evidence="5" id="KW-1185">Reference proteome</keyword>
<dbReference type="GeneID" id="94434227"/>
<name>A0A2C6KFX0_9APIC</name>
<feature type="region of interest" description="Disordered" evidence="2">
    <location>
        <begin position="175"/>
        <end position="306"/>
    </location>
</feature>
<reference evidence="4 5" key="1">
    <citation type="journal article" date="2017" name="Int. J. Parasitol.">
        <title>The genome of the protozoan parasite Cystoisospora suis and a reverse vaccinology approach to identify vaccine candidates.</title>
        <authorList>
            <person name="Palmieri N."/>
            <person name="Shrestha A."/>
            <person name="Ruttkowski B."/>
            <person name="Beck T."/>
            <person name="Vogl C."/>
            <person name="Tomley F."/>
            <person name="Blake D.P."/>
            <person name="Joachim A."/>
        </authorList>
    </citation>
    <scope>NUCLEOTIDE SEQUENCE [LARGE SCALE GENOMIC DNA]</scope>
    <source>
        <strain evidence="4 5">Wien I</strain>
    </source>
</reference>
<evidence type="ECO:0000256" key="1">
    <source>
        <dbReference type="PROSITE-ProRule" id="PRU10141"/>
    </source>
</evidence>
<evidence type="ECO:0000313" key="4">
    <source>
        <dbReference type="EMBL" id="PHJ15273.1"/>
    </source>
</evidence>
<feature type="region of interest" description="Disordered" evidence="2">
    <location>
        <begin position="104"/>
        <end position="154"/>
    </location>
</feature>
<keyword evidence="1" id="KW-0547">Nucleotide-binding</keyword>
<evidence type="ECO:0000313" key="5">
    <source>
        <dbReference type="Proteomes" id="UP000221165"/>
    </source>
</evidence>
<keyword evidence="4" id="KW-0418">Kinase</keyword>